<comment type="caution">
    <text evidence="6">The sequence shown here is derived from an EMBL/GenBank/DDBJ whole genome shotgun (WGS) entry which is preliminary data.</text>
</comment>
<dbReference type="InterPro" id="IPR036291">
    <property type="entry name" value="NAD(P)-bd_dom_sf"/>
</dbReference>
<sequence>MQSMHVSQSDLDEVLLAAREDLDGLRNARIFLTGGTGYIGCWVLTSLLHADTNLQLGLDVTILSRDPQRFAKQYAHLAGHKSVELVQGDIRDFAFPSGSFTHVIHGATDVIAQHTPLQTFDVTVAGTRRVLDFAQRCGAKRVLLMSSGAVYGKFPPGVQSIREDYTGSPSTDSPASAYGIGKLASEWLGTAYGDSGAMSCSSARIFAQIGPTLALDKQFAAGNFLLNALRDEPFVIKGDGTAVRSYMYSTDLVSWLLAILVRGKTARAYNVGSDHGVSIRELAAAIAHETGRSEDSIQVLGQAAPGAAPNQYLPDISRATDELGLRLTVPLDEAIRRTYKWYRKQPS</sequence>
<dbReference type="Gene3D" id="3.40.50.720">
    <property type="entry name" value="NAD(P)-binding Rossmann-like Domain"/>
    <property type="match status" value="1"/>
</dbReference>
<evidence type="ECO:0000256" key="1">
    <source>
        <dbReference type="ARBA" id="ARBA00001911"/>
    </source>
</evidence>
<comment type="cofactor">
    <cofactor evidence="1">
        <name>NAD(+)</name>
        <dbReference type="ChEBI" id="CHEBI:57540"/>
    </cofactor>
</comment>
<evidence type="ECO:0000313" key="7">
    <source>
        <dbReference type="Proteomes" id="UP000195569"/>
    </source>
</evidence>
<dbReference type="PANTHER" id="PTHR43078">
    <property type="entry name" value="UDP-GLUCURONIC ACID DECARBOXYLASE-RELATED"/>
    <property type="match status" value="1"/>
</dbReference>
<accession>A0A1N7SRS1</accession>
<keyword evidence="4" id="KW-0456">Lyase</keyword>
<dbReference type="GO" id="GO:0005737">
    <property type="term" value="C:cytoplasm"/>
    <property type="evidence" value="ECO:0007669"/>
    <property type="project" value="TreeGrafter"/>
</dbReference>
<dbReference type="Proteomes" id="UP000195569">
    <property type="component" value="Unassembled WGS sequence"/>
</dbReference>
<dbReference type="AlphaFoldDB" id="A0A1N7SRS1"/>
<gene>
    <name evidence="6" type="ORF">BN2476_750082</name>
</gene>
<dbReference type="GO" id="GO:0070403">
    <property type="term" value="F:NAD+ binding"/>
    <property type="evidence" value="ECO:0007669"/>
    <property type="project" value="InterPro"/>
</dbReference>
<dbReference type="InterPro" id="IPR044516">
    <property type="entry name" value="UXS-like"/>
</dbReference>
<evidence type="ECO:0000313" key="6">
    <source>
        <dbReference type="EMBL" id="SIT50139.1"/>
    </source>
</evidence>
<evidence type="ECO:0000256" key="2">
    <source>
        <dbReference type="ARBA" id="ARBA00022793"/>
    </source>
</evidence>
<dbReference type="PANTHER" id="PTHR43078:SF6">
    <property type="entry name" value="UDP-GLUCURONIC ACID DECARBOXYLASE 1"/>
    <property type="match status" value="1"/>
</dbReference>
<evidence type="ECO:0000256" key="4">
    <source>
        <dbReference type="ARBA" id="ARBA00023239"/>
    </source>
</evidence>
<dbReference type="GO" id="GO:0048040">
    <property type="term" value="F:UDP-glucuronate decarboxylase activity"/>
    <property type="evidence" value="ECO:0007669"/>
    <property type="project" value="TreeGrafter"/>
</dbReference>
<name>A0A1N7SRS1_9BURK</name>
<dbReference type="InterPro" id="IPR001509">
    <property type="entry name" value="Epimerase_deHydtase"/>
</dbReference>
<evidence type="ECO:0000259" key="5">
    <source>
        <dbReference type="Pfam" id="PF01370"/>
    </source>
</evidence>
<dbReference type="Pfam" id="PF01370">
    <property type="entry name" value="Epimerase"/>
    <property type="match status" value="1"/>
</dbReference>
<protein>
    <submittedName>
        <fullName evidence="6">Sugar epimerase/dehydratase</fullName>
    </submittedName>
</protein>
<organism evidence="6 7">
    <name type="scientific">Paraburkholderia piptadeniae</name>
    <dbReference type="NCBI Taxonomy" id="1701573"/>
    <lineage>
        <taxon>Bacteria</taxon>
        <taxon>Pseudomonadati</taxon>
        <taxon>Pseudomonadota</taxon>
        <taxon>Betaproteobacteria</taxon>
        <taxon>Burkholderiales</taxon>
        <taxon>Burkholderiaceae</taxon>
        <taxon>Paraburkholderia</taxon>
    </lineage>
</organism>
<feature type="domain" description="NAD-dependent epimerase/dehydratase" evidence="5">
    <location>
        <begin position="30"/>
        <end position="272"/>
    </location>
</feature>
<proteinExistence type="predicted"/>
<keyword evidence="7" id="KW-1185">Reference proteome</keyword>
<keyword evidence="2" id="KW-0210">Decarboxylase</keyword>
<dbReference type="GO" id="GO:0042732">
    <property type="term" value="P:D-xylose metabolic process"/>
    <property type="evidence" value="ECO:0007669"/>
    <property type="project" value="InterPro"/>
</dbReference>
<dbReference type="SUPFAM" id="SSF51735">
    <property type="entry name" value="NAD(P)-binding Rossmann-fold domains"/>
    <property type="match status" value="1"/>
</dbReference>
<keyword evidence="3" id="KW-0520">NAD</keyword>
<evidence type="ECO:0000256" key="3">
    <source>
        <dbReference type="ARBA" id="ARBA00023027"/>
    </source>
</evidence>
<dbReference type="EMBL" id="CYGY02000075">
    <property type="protein sequence ID" value="SIT50139.1"/>
    <property type="molecule type" value="Genomic_DNA"/>
</dbReference>
<reference evidence="6" key="1">
    <citation type="submission" date="2016-12" db="EMBL/GenBank/DDBJ databases">
        <authorList>
            <person name="Moulin L."/>
        </authorList>
    </citation>
    <scope>NUCLEOTIDE SEQUENCE [LARGE SCALE GENOMIC DNA]</scope>
    <source>
        <strain evidence="6">STM 7183</strain>
    </source>
</reference>